<proteinExistence type="predicted"/>
<evidence type="ECO:0000313" key="2">
    <source>
        <dbReference type="Proteomes" id="UP000248146"/>
    </source>
</evidence>
<organism evidence="1 2">
    <name type="scientific">Aquipseudomonas alcaligenes</name>
    <name type="common">Pseudomonas alcaligenes</name>
    <dbReference type="NCBI Taxonomy" id="43263"/>
    <lineage>
        <taxon>Bacteria</taxon>
        <taxon>Pseudomonadati</taxon>
        <taxon>Pseudomonadota</taxon>
        <taxon>Gammaproteobacteria</taxon>
        <taxon>Pseudomonadales</taxon>
        <taxon>Pseudomonadaceae</taxon>
        <taxon>Aquipseudomonas</taxon>
    </lineage>
</organism>
<dbReference type="AlphaFoldDB" id="A0A2V4LTL1"/>
<evidence type="ECO:0000313" key="1">
    <source>
        <dbReference type="EMBL" id="PYC29363.1"/>
    </source>
</evidence>
<dbReference type="PROSITE" id="PS51257">
    <property type="entry name" value="PROKAR_LIPOPROTEIN"/>
    <property type="match status" value="1"/>
</dbReference>
<dbReference type="OrthoDB" id="6979444at2"/>
<accession>A0A2V4LTL1</accession>
<name>A0A2V4LTL1_AQUAC</name>
<gene>
    <name evidence="1" type="ORF">DMO17_01325</name>
</gene>
<reference evidence="1 2" key="1">
    <citation type="submission" date="2018-06" db="EMBL/GenBank/DDBJ databases">
        <title>Pseudomonas diversity within urban Lake Michigan freshwaters.</title>
        <authorList>
            <person name="Batrich M."/>
            <person name="Hatzopoulos T."/>
            <person name="Putonti C."/>
        </authorList>
    </citation>
    <scope>NUCLEOTIDE SEQUENCE [LARGE SCALE GENOMIC DNA]</scope>
    <source>
        <strain evidence="1 2">MB-090714</strain>
    </source>
</reference>
<protein>
    <submittedName>
        <fullName evidence="1">Uncharacterized protein</fullName>
    </submittedName>
</protein>
<dbReference type="Proteomes" id="UP000248146">
    <property type="component" value="Unassembled WGS sequence"/>
</dbReference>
<comment type="caution">
    <text evidence="1">The sequence shown here is derived from an EMBL/GenBank/DDBJ whole genome shotgun (WGS) entry which is preliminary data.</text>
</comment>
<dbReference type="EMBL" id="QJRX01000001">
    <property type="protein sequence ID" value="PYC29363.1"/>
    <property type="molecule type" value="Genomic_DNA"/>
</dbReference>
<sequence>MLRALTCLLAALLLAGCDSRTQPDARERALLLTAADFGEPEAPGQARLRRETNYLTRRIDISYDYRQTPGFFLHSGVSLMPNATDAVVSSFAAIQGAGIGISNADGDVTQETLALSRELGSHAELILLRSAGEPVGNMFAVSIGEKMFFTVFSGRHHFASATAFEDFIAPKLALLEAHDYDDPFVDWGKGLLAERAPEAEKPAKP</sequence>
<dbReference type="RefSeq" id="WP_110680509.1">
    <property type="nucleotide sequence ID" value="NZ_QJRX01000001.1"/>
</dbReference>